<protein>
    <submittedName>
        <fullName evidence="1">Uncharacterized protein</fullName>
    </submittedName>
</protein>
<dbReference type="EMBL" id="LXSH01000017">
    <property type="protein sequence ID" value="OAM22287.1"/>
    <property type="molecule type" value="Genomic_DNA"/>
</dbReference>
<reference evidence="2" key="1">
    <citation type="submission" date="2016-05" db="EMBL/GenBank/DDBJ databases">
        <title>Draft genome of Corynebacterium afermentans subsp. afermentans LCDC 88199T.</title>
        <authorList>
            <person name="Bernier A.-M."/>
            <person name="Bernard K."/>
        </authorList>
    </citation>
    <scope>NUCLEOTIDE SEQUENCE [LARGE SCALE GENOMIC DNA]</scope>
    <source>
        <strain evidence="2">NML120819</strain>
    </source>
</reference>
<dbReference type="RefSeq" id="WP_064105732.1">
    <property type="nucleotide sequence ID" value="NZ_LXSH01000017.1"/>
</dbReference>
<evidence type="ECO:0000313" key="1">
    <source>
        <dbReference type="EMBL" id="OAM22287.1"/>
    </source>
</evidence>
<proteinExistence type="predicted"/>
<dbReference type="Proteomes" id="UP000078103">
    <property type="component" value="Unassembled WGS sequence"/>
</dbReference>
<name>A0A1A9RR17_EIKCO</name>
<evidence type="ECO:0000313" key="2">
    <source>
        <dbReference type="Proteomes" id="UP000078103"/>
    </source>
</evidence>
<sequence>MQIHVRGNSQEGFIACAVTEHADIFINIYANPIEAVEELQERLFRGQAEIKVMFEHEDEQDEWQVLDEVPPTQANERK</sequence>
<gene>
    <name evidence="1" type="ORF">A7P89_05750</name>
</gene>
<organism evidence="1 2">
    <name type="scientific">Eikenella corrodens</name>
    <dbReference type="NCBI Taxonomy" id="539"/>
    <lineage>
        <taxon>Bacteria</taxon>
        <taxon>Pseudomonadati</taxon>
        <taxon>Pseudomonadota</taxon>
        <taxon>Betaproteobacteria</taxon>
        <taxon>Neisseriales</taxon>
        <taxon>Neisseriaceae</taxon>
        <taxon>Eikenella</taxon>
    </lineage>
</organism>
<dbReference type="AlphaFoldDB" id="A0A1A9RR17"/>
<accession>A0A1A9RR17</accession>
<comment type="caution">
    <text evidence="1">The sequence shown here is derived from an EMBL/GenBank/DDBJ whole genome shotgun (WGS) entry which is preliminary data.</text>
</comment>